<protein>
    <submittedName>
        <fullName evidence="1">Uncharacterized protein</fullName>
    </submittedName>
</protein>
<accession>A0A383BPI3</accession>
<feature type="non-terminal residue" evidence="1">
    <location>
        <position position="69"/>
    </location>
</feature>
<evidence type="ECO:0000313" key="1">
    <source>
        <dbReference type="EMBL" id="SVE22126.1"/>
    </source>
</evidence>
<reference evidence="1" key="1">
    <citation type="submission" date="2018-05" db="EMBL/GenBank/DDBJ databases">
        <authorList>
            <person name="Lanie J.A."/>
            <person name="Ng W.-L."/>
            <person name="Kazmierczak K.M."/>
            <person name="Andrzejewski T.M."/>
            <person name="Davidsen T.M."/>
            <person name="Wayne K.J."/>
            <person name="Tettelin H."/>
            <person name="Glass J.I."/>
            <person name="Rusch D."/>
            <person name="Podicherti R."/>
            <person name="Tsui H.-C.T."/>
            <person name="Winkler M.E."/>
        </authorList>
    </citation>
    <scope>NUCLEOTIDE SEQUENCE</scope>
</reference>
<gene>
    <name evidence="1" type="ORF">METZ01_LOCUS474980</name>
</gene>
<sequence>MSREQDQASYLRRRYRGSQAIIDRRERKIVGQFLKRLGPHIGKVLDAPSGVGRFTAQLREVASERLVCG</sequence>
<proteinExistence type="predicted"/>
<name>A0A383BPI3_9ZZZZ</name>
<dbReference type="AlphaFoldDB" id="A0A383BPI3"/>
<dbReference type="EMBL" id="UINC01202362">
    <property type="protein sequence ID" value="SVE22126.1"/>
    <property type="molecule type" value="Genomic_DNA"/>
</dbReference>
<organism evidence="1">
    <name type="scientific">marine metagenome</name>
    <dbReference type="NCBI Taxonomy" id="408172"/>
    <lineage>
        <taxon>unclassified sequences</taxon>
        <taxon>metagenomes</taxon>
        <taxon>ecological metagenomes</taxon>
    </lineage>
</organism>